<keyword evidence="2" id="KW-0315">Glutamine amidotransferase</keyword>
<dbReference type="EMBL" id="JWYV01000002">
    <property type="protein sequence ID" value="KKD00875.1"/>
    <property type="molecule type" value="Genomic_DNA"/>
</dbReference>
<protein>
    <submittedName>
        <fullName evidence="2">Glutamine amidotransferase</fullName>
    </submittedName>
</protein>
<accession>A0A0F5VHA9</accession>
<sequence>MRLGVLLCDDVAAELQVAHGNYRDMFSALFQDYSKQISLDFYRVIDGEYPKHIDECDAYITSGSQFGANDGFVWIGHLMAFIERLYEEKKPFVGICFGHQLMAKALGGEVVTSGRGWGIGVNSHEVKEQPSWMAGAGPTVSLVVSHQDQISQLPPEARVLAGSDFCPFAMIQIKTYFLGIQGHPEFTKSYVKDLMTARQQLYGDDAYEKGINSLSQPVDDKQVVSWIVRFLEAALAEKGHEDTR</sequence>
<dbReference type="SUPFAM" id="SSF52317">
    <property type="entry name" value="Class I glutamine amidotransferase-like"/>
    <property type="match status" value="1"/>
</dbReference>
<organism evidence="2 3">
    <name type="scientific">Photobacterium halotolerans</name>
    <dbReference type="NCBI Taxonomy" id="265726"/>
    <lineage>
        <taxon>Bacteria</taxon>
        <taxon>Pseudomonadati</taxon>
        <taxon>Pseudomonadota</taxon>
        <taxon>Gammaproteobacteria</taxon>
        <taxon>Vibrionales</taxon>
        <taxon>Vibrionaceae</taxon>
        <taxon>Photobacterium</taxon>
    </lineage>
</organism>
<dbReference type="CDD" id="cd01741">
    <property type="entry name" value="GATase1_1"/>
    <property type="match status" value="1"/>
</dbReference>
<name>A0A0F5VHA9_9GAMM</name>
<dbReference type="GO" id="GO:0005829">
    <property type="term" value="C:cytosol"/>
    <property type="evidence" value="ECO:0007669"/>
    <property type="project" value="TreeGrafter"/>
</dbReference>
<dbReference type="STRING" id="265726.KY46_03425"/>
<feature type="domain" description="Glutamine amidotransferase" evidence="1">
    <location>
        <begin position="75"/>
        <end position="189"/>
    </location>
</feature>
<keyword evidence="3" id="KW-1185">Reference proteome</keyword>
<dbReference type="OrthoDB" id="9813383at2"/>
<dbReference type="PROSITE" id="PS51273">
    <property type="entry name" value="GATASE_TYPE_1"/>
    <property type="match status" value="1"/>
</dbReference>
<dbReference type="PATRIC" id="fig|265726.11.peg.2031"/>
<dbReference type="RefSeq" id="WP_046219240.1">
    <property type="nucleotide sequence ID" value="NZ_JWYV01000002.1"/>
</dbReference>
<gene>
    <name evidence="2" type="ORF">KY46_03425</name>
</gene>
<dbReference type="Pfam" id="PF00117">
    <property type="entry name" value="GATase"/>
    <property type="match status" value="1"/>
</dbReference>
<reference evidence="2 3" key="1">
    <citation type="submission" date="2014-12" db="EMBL/GenBank/DDBJ databases">
        <title>Mercury Reductase activity and rhizosphere competence traits in the genome of root associated Photobacterium halotolerans MELD1.</title>
        <authorList>
            <person name="Mathew D.C."/>
            <person name="Huang C.-C."/>
        </authorList>
    </citation>
    <scope>NUCLEOTIDE SEQUENCE [LARGE SCALE GENOMIC DNA]</scope>
    <source>
        <strain evidence="2 3">MELD1</strain>
    </source>
</reference>
<dbReference type="Gene3D" id="3.40.50.880">
    <property type="match status" value="1"/>
</dbReference>
<comment type="caution">
    <text evidence="2">The sequence shown here is derived from an EMBL/GenBank/DDBJ whole genome shotgun (WGS) entry which is preliminary data.</text>
</comment>
<dbReference type="PANTHER" id="PTHR42695:SF5">
    <property type="entry name" value="GLUTAMINE AMIDOTRANSFERASE YLR126C-RELATED"/>
    <property type="match status" value="1"/>
</dbReference>
<dbReference type="Proteomes" id="UP000033633">
    <property type="component" value="Unassembled WGS sequence"/>
</dbReference>
<evidence type="ECO:0000313" key="2">
    <source>
        <dbReference type="EMBL" id="KKD00875.1"/>
    </source>
</evidence>
<dbReference type="InterPro" id="IPR029062">
    <property type="entry name" value="Class_I_gatase-like"/>
</dbReference>
<dbReference type="InterPro" id="IPR044992">
    <property type="entry name" value="ChyE-like"/>
</dbReference>
<dbReference type="PANTHER" id="PTHR42695">
    <property type="entry name" value="GLUTAMINE AMIDOTRANSFERASE YLR126C-RELATED"/>
    <property type="match status" value="1"/>
</dbReference>
<evidence type="ECO:0000313" key="3">
    <source>
        <dbReference type="Proteomes" id="UP000033633"/>
    </source>
</evidence>
<keyword evidence="2" id="KW-0808">Transferase</keyword>
<proteinExistence type="predicted"/>
<dbReference type="AlphaFoldDB" id="A0A0F5VHA9"/>
<evidence type="ECO:0000259" key="1">
    <source>
        <dbReference type="Pfam" id="PF00117"/>
    </source>
</evidence>
<dbReference type="InterPro" id="IPR017926">
    <property type="entry name" value="GATASE"/>
</dbReference>
<dbReference type="GO" id="GO:0016740">
    <property type="term" value="F:transferase activity"/>
    <property type="evidence" value="ECO:0007669"/>
    <property type="project" value="UniProtKB-KW"/>
</dbReference>